<dbReference type="SUPFAM" id="SSF55729">
    <property type="entry name" value="Acyl-CoA N-acyltransferases (Nat)"/>
    <property type="match status" value="1"/>
</dbReference>
<name>A0ABT4JSI5_9GAMM</name>
<dbReference type="RefSeq" id="WP_269122927.1">
    <property type="nucleotide sequence ID" value="NZ_JAPUBN010000010.1"/>
</dbReference>
<dbReference type="PANTHER" id="PTHR43415">
    <property type="entry name" value="SPERMIDINE N(1)-ACETYLTRANSFERASE"/>
    <property type="match status" value="1"/>
</dbReference>
<dbReference type="EC" id="2.3.1.-" evidence="3"/>
<gene>
    <name evidence="3" type="ORF">O1D97_03775</name>
</gene>
<comment type="caution">
    <text evidence="3">The sequence shown here is derived from an EMBL/GenBank/DDBJ whole genome shotgun (WGS) entry which is preliminary data.</text>
</comment>
<feature type="domain" description="N-acetyltransferase" evidence="2">
    <location>
        <begin position="165"/>
        <end position="322"/>
    </location>
</feature>
<dbReference type="Gene3D" id="1.25.40.10">
    <property type="entry name" value="Tetratricopeptide repeat domain"/>
    <property type="match status" value="1"/>
</dbReference>
<dbReference type="InterPro" id="IPR011990">
    <property type="entry name" value="TPR-like_helical_dom_sf"/>
</dbReference>
<dbReference type="Proteomes" id="UP001149719">
    <property type="component" value="Unassembled WGS sequence"/>
</dbReference>
<dbReference type="InterPro" id="IPR019734">
    <property type="entry name" value="TPR_rpt"/>
</dbReference>
<dbReference type="PROSITE" id="PS51186">
    <property type="entry name" value="GNAT"/>
    <property type="match status" value="1"/>
</dbReference>
<dbReference type="GO" id="GO:0016746">
    <property type="term" value="F:acyltransferase activity"/>
    <property type="evidence" value="ECO:0007669"/>
    <property type="project" value="UniProtKB-KW"/>
</dbReference>
<dbReference type="InterPro" id="IPR000182">
    <property type="entry name" value="GNAT_dom"/>
</dbReference>
<proteinExistence type="predicted"/>
<evidence type="ECO:0000313" key="3">
    <source>
        <dbReference type="EMBL" id="MCZ2720783.1"/>
    </source>
</evidence>
<protein>
    <submittedName>
        <fullName evidence="3">GNAT family N-acetyltransferase</fullName>
        <ecNumber evidence="3">2.3.1.-</ecNumber>
    </submittedName>
</protein>
<dbReference type="SUPFAM" id="SSF48452">
    <property type="entry name" value="TPR-like"/>
    <property type="match status" value="1"/>
</dbReference>
<dbReference type="EMBL" id="JAPUBN010000010">
    <property type="protein sequence ID" value="MCZ2720783.1"/>
    <property type="molecule type" value="Genomic_DNA"/>
</dbReference>
<evidence type="ECO:0000256" key="1">
    <source>
        <dbReference type="PROSITE-ProRule" id="PRU00339"/>
    </source>
</evidence>
<keyword evidence="3" id="KW-0808">Transferase</keyword>
<sequence>MQPTEIDQLILDEKWSDLSDFLSPLRNTDTVAHILYAKSILTAYGKGEENNLREAISLLKTAQKIEPNSARYNTILSTMLLQSGEKDDAHLFALNACKVAYQDPTTHLALARSFLAQNKELKAYESFQQALSFVPDSQPEFKEDIKRNILKLSIIWDTPLIGKRLTLRRASDEDFDFLLAIRKNDTFRNQYNMFHGTSVKLIKDSLTKSQKKPIESGKVEWIIEKNSIPIGIASLVDINTLNSRAELLIGFPHERSGWVSLEATFLILEFAFQKLKLNKIYSYVYSDNTYSQKNTLHLGFTQEGILRSHVKRPGTSKYLDLIVNGYLANEFFQSQKISVLFRRVLGRKPSIDPF</sequence>
<keyword evidence="3" id="KW-0012">Acyltransferase</keyword>
<dbReference type="Gene3D" id="3.40.630.30">
    <property type="match status" value="1"/>
</dbReference>
<organism evidence="3 4">
    <name type="scientific">Marinomonas phaeophyticola</name>
    <dbReference type="NCBI Taxonomy" id="3004091"/>
    <lineage>
        <taxon>Bacteria</taxon>
        <taxon>Pseudomonadati</taxon>
        <taxon>Pseudomonadota</taxon>
        <taxon>Gammaproteobacteria</taxon>
        <taxon>Oceanospirillales</taxon>
        <taxon>Oceanospirillaceae</taxon>
        <taxon>Marinomonas</taxon>
    </lineage>
</organism>
<dbReference type="InterPro" id="IPR016181">
    <property type="entry name" value="Acyl_CoA_acyltransferase"/>
</dbReference>
<evidence type="ECO:0000259" key="2">
    <source>
        <dbReference type="PROSITE" id="PS51186"/>
    </source>
</evidence>
<accession>A0ABT4JSI5</accession>
<dbReference type="PROSITE" id="PS50005">
    <property type="entry name" value="TPR"/>
    <property type="match status" value="1"/>
</dbReference>
<evidence type="ECO:0000313" key="4">
    <source>
        <dbReference type="Proteomes" id="UP001149719"/>
    </source>
</evidence>
<keyword evidence="4" id="KW-1185">Reference proteome</keyword>
<feature type="repeat" description="TPR" evidence="1">
    <location>
        <begin position="104"/>
        <end position="137"/>
    </location>
</feature>
<dbReference type="Pfam" id="PF13302">
    <property type="entry name" value="Acetyltransf_3"/>
    <property type="match status" value="1"/>
</dbReference>
<dbReference type="PANTHER" id="PTHR43415:SF3">
    <property type="entry name" value="GNAT-FAMILY ACETYLTRANSFERASE"/>
    <property type="match status" value="1"/>
</dbReference>
<keyword evidence="1" id="KW-0802">TPR repeat</keyword>
<reference evidence="3" key="1">
    <citation type="submission" date="2022-12" db="EMBL/GenBank/DDBJ databases">
        <title>Marinomonas 15G1-11 sp. nov, isolated from marine algae.</title>
        <authorList>
            <person name="Butt M."/>
            <person name="Choi D.G."/>
            <person name="Kim J.M."/>
            <person name="Lee J.K."/>
            <person name="Baek J.H."/>
            <person name="Jeon C.O."/>
        </authorList>
    </citation>
    <scope>NUCLEOTIDE SEQUENCE</scope>
    <source>
        <strain evidence="3">15G1-11</strain>
    </source>
</reference>